<dbReference type="PANTHER" id="PTHR48090">
    <property type="entry name" value="UNDECAPRENYL-PHOSPHATE 4-DEOXY-4-FORMAMIDO-L-ARABINOSE TRANSFERASE-RELATED"/>
    <property type="match status" value="1"/>
</dbReference>
<evidence type="ECO:0000256" key="7">
    <source>
        <dbReference type="ARBA" id="ARBA00023136"/>
    </source>
</evidence>
<protein>
    <submittedName>
        <fullName evidence="11">Glycosyl transferase family protein</fullName>
    </submittedName>
</protein>
<keyword evidence="3" id="KW-0328">Glycosyltransferase</keyword>
<dbReference type="PATRIC" id="fig|1618424.3.peg.1005"/>
<reference evidence="11 12" key="1">
    <citation type="journal article" date="2015" name="Nature">
        <title>rRNA introns, odd ribosomes, and small enigmatic genomes across a large radiation of phyla.</title>
        <authorList>
            <person name="Brown C.T."/>
            <person name="Hug L.A."/>
            <person name="Thomas B.C."/>
            <person name="Sharon I."/>
            <person name="Castelle C.J."/>
            <person name="Singh A."/>
            <person name="Wilkins M.J."/>
            <person name="Williams K.H."/>
            <person name="Banfield J.F."/>
        </authorList>
    </citation>
    <scope>NUCLEOTIDE SEQUENCE [LARGE SCALE GENOMIC DNA]</scope>
</reference>
<keyword evidence="6 9" id="KW-1133">Transmembrane helix</keyword>
<evidence type="ECO:0000256" key="9">
    <source>
        <dbReference type="SAM" id="Phobius"/>
    </source>
</evidence>
<keyword evidence="2" id="KW-1003">Cell membrane</keyword>
<dbReference type="CDD" id="cd04187">
    <property type="entry name" value="DPM1_like_bac"/>
    <property type="match status" value="1"/>
</dbReference>
<feature type="domain" description="Glycosyltransferase 2-like" evidence="10">
    <location>
        <begin position="7"/>
        <end position="168"/>
    </location>
</feature>
<dbReference type="FunFam" id="3.90.550.10:FF:000079">
    <property type="entry name" value="Probable glycosyl transferase"/>
    <property type="match status" value="1"/>
</dbReference>
<organism evidence="11 12">
    <name type="scientific">Candidatus Daviesbacteria bacterium GW2011_GWA2_40_9</name>
    <dbReference type="NCBI Taxonomy" id="1618424"/>
    <lineage>
        <taxon>Bacteria</taxon>
        <taxon>Candidatus Daviesiibacteriota</taxon>
    </lineage>
</organism>
<dbReference type="Pfam" id="PF00535">
    <property type="entry name" value="Glycos_transf_2"/>
    <property type="match status" value="1"/>
</dbReference>
<dbReference type="GO" id="GO:0016757">
    <property type="term" value="F:glycosyltransferase activity"/>
    <property type="evidence" value="ECO:0007669"/>
    <property type="project" value="UniProtKB-KW"/>
</dbReference>
<evidence type="ECO:0000259" key="10">
    <source>
        <dbReference type="Pfam" id="PF00535"/>
    </source>
</evidence>
<evidence type="ECO:0000256" key="4">
    <source>
        <dbReference type="ARBA" id="ARBA00022679"/>
    </source>
</evidence>
<accession>A0A0G0WDK5</accession>
<feature type="transmembrane region" description="Helical" evidence="9">
    <location>
        <begin position="277"/>
        <end position="296"/>
    </location>
</feature>
<dbReference type="Proteomes" id="UP000034601">
    <property type="component" value="Unassembled WGS sequence"/>
</dbReference>
<name>A0A0G0WDK5_9BACT</name>
<dbReference type="InterPro" id="IPR029044">
    <property type="entry name" value="Nucleotide-diphossugar_trans"/>
</dbReference>
<feature type="transmembrane region" description="Helical" evidence="9">
    <location>
        <begin position="233"/>
        <end position="257"/>
    </location>
</feature>
<keyword evidence="5 9" id="KW-0812">Transmembrane</keyword>
<evidence type="ECO:0000313" key="12">
    <source>
        <dbReference type="Proteomes" id="UP000034601"/>
    </source>
</evidence>
<dbReference type="Gene3D" id="3.90.550.10">
    <property type="entry name" value="Spore Coat Polysaccharide Biosynthesis Protein SpsA, Chain A"/>
    <property type="match status" value="1"/>
</dbReference>
<evidence type="ECO:0000256" key="8">
    <source>
        <dbReference type="ARBA" id="ARBA00038152"/>
    </source>
</evidence>
<sequence>MKSLFISFVVPMYNEQECAGILYARILSICKKIGANFELICINDGSFDNTLSILKKLRKKDPRVKIISFARNFGHQIAIVAGLKYAHGNPVVVMDADLQDPPEIIPQMLAKWRQGFKVIYGIREDREEMWLKKICYKAFYRLLLKMSPLKNIPLDAGDFCLMDKKVVAQMRKFKEDRPFIRGLRTWVGFKQMGIEYHRPPRMAGKTKYSLAKLFHLAFDGLLSFSSLALKMTIFAGLIISFFSISYAAYISISRILIMLKIINSNSVIPGWTTPVVSITFLMGLQFIFLGIMGEYISRIYSQSKDRPPYVIEEKLGLNGKLTGQQDED</sequence>
<dbReference type="PANTHER" id="PTHR48090:SF1">
    <property type="entry name" value="PROPHAGE BACTOPRENOL GLUCOSYL TRANSFERASE HOMOLOG"/>
    <property type="match status" value="1"/>
</dbReference>
<evidence type="ECO:0000313" key="11">
    <source>
        <dbReference type="EMBL" id="KKR82345.1"/>
    </source>
</evidence>
<dbReference type="GO" id="GO:0005886">
    <property type="term" value="C:plasma membrane"/>
    <property type="evidence" value="ECO:0007669"/>
    <property type="project" value="UniProtKB-SubCell"/>
</dbReference>
<evidence type="ECO:0000256" key="6">
    <source>
        <dbReference type="ARBA" id="ARBA00022989"/>
    </source>
</evidence>
<gene>
    <name evidence="11" type="ORF">UU29_C0015G0011</name>
</gene>
<dbReference type="AlphaFoldDB" id="A0A0G0WDK5"/>
<proteinExistence type="inferred from homology"/>
<evidence type="ECO:0000256" key="2">
    <source>
        <dbReference type="ARBA" id="ARBA00022475"/>
    </source>
</evidence>
<dbReference type="EMBL" id="LCAB01000015">
    <property type="protein sequence ID" value="KKR82345.1"/>
    <property type="molecule type" value="Genomic_DNA"/>
</dbReference>
<dbReference type="InterPro" id="IPR001173">
    <property type="entry name" value="Glyco_trans_2-like"/>
</dbReference>
<dbReference type="InterPro" id="IPR050256">
    <property type="entry name" value="Glycosyltransferase_2"/>
</dbReference>
<comment type="similarity">
    <text evidence="8">Belongs to the glycosyltransferase 2 family. GtrB subfamily.</text>
</comment>
<dbReference type="SUPFAM" id="SSF53448">
    <property type="entry name" value="Nucleotide-diphospho-sugar transferases"/>
    <property type="match status" value="1"/>
</dbReference>
<comment type="subcellular location">
    <subcellularLocation>
        <location evidence="1">Cell membrane</location>
        <topology evidence="1">Multi-pass membrane protein</topology>
    </subcellularLocation>
</comment>
<keyword evidence="7 9" id="KW-0472">Membrane</keyword>
<comment type="caution">
    <text evidence="11">The sequence shown here is derived from an EMBL/GenBank/DDBJ whole genome shotgun (WGS) entry which is preliminary data.</text>
</comment>
<keyword evidence="4 11" id="KW-0808">Transferase</keyword>
<evidence type="ECO:0000256" key="3">
    <source>
        <dbReference type="ARBA" id="ARBA00022676"/>
    </source>
</evidence>
<evidence type="ECO:0000256" key="1">
    <source>
        <dbReference type="ARBA" id="ARBA00004651"/>
    </source>
</evidence>
<evidence type="ECO:0000256" key="5">
    <source>
        <dbReference type="ARBA" id="ARBA00022692"/>
    </source>
</evidence>